<organism evidence="1 2">
    <name type="scientific">Eumeta variegata</name>
    <name type="common">Bagworm moth</name>
    <name type="synonym">Eumeta japonica</name>
    <dbReference type="NCBI Taxonomy" id="151549"/>
    <lineage>
        <taxon>Eukaryota</taxon>
        <taxon>Metazoa</taxon>
        <taxon>Ecdysozoa</taxon>
        <taxon>Arthropoda</taxon>
        <taxon>Hexapoda</taxon>
        <taxon>Insecta</taxon>
        <taxon>Pterygota</taxon>
        <taxon>Neoptera</taxon>
        <taxon>Endopterygota</taxon>
        <taxon>Lepidoptera</taxon>
        <taxon>Glossata</taxon>
        <taxon>Ditrysia</taxon>
        <taxon>Tineoidea</taxon>
        <taxon>Psychidae</taxon>
        <taxon>Oiketicinae</taxon>
        <taxon>Eumeta</taxon>
    </lineage>
</organism>
<sequence>METKTTVTAARGTAALHTGLTRAGGRGDLRGRLRCQQSKKECCAQTKFFLNLTAFNRAFEGRRERMSNGRRTRQRDYGV</sequence>
<protein>
    <submittedName>
        <fullName evidence="1">Uncharacterized protein</fullName>
    </submittedName>
</protein>
<name>A0A4C1Z6P1_EUMVA</name>
<evidence type="ECO:0000313" key="1">
    <source>
        <dbReference type="EMBL" id="GBP83548.1"/>
    </source>
</evidence>
<comment type="caution">
    <text evidence="1">The sequence shown here is derived from an EMBL/GenBank/DDBJ whole genome shotgun (WGS) entry which is preliminary data.</text>
</comment>
<proteinExistence type="predicted"/>
<reference evidence="1 2" key="1">
    <citation type="journal article" date="2019" name="Commun. Biol.">
        <title>The bagworm genome reveals a unique fibroin gene that provides high tensile strength.</title>
        <authorList>
            <person name="Kono N."/>
            <person name="Nakamura H."/>
            <person name="Ohtoshi R."/>
            <person name="Tomita M."/>
            <person name="Numata K."/>
            <person name="Arakawa K."/>
        </authorList>
    </citation>
    <scope>NUCLEOTIDE SEQUENCE [LARGE SCALE GENOMIC DNA]</scope>
</reference>
<dbReference type="AlphaFoldDB" id="A0A4C1Z6P1"/>
<gene>
    <name evidence="1" type="ORF">EVAR_65636_1</name>
</gene>
<accession>A0A4C1Z6P1</accession>
<evidence type="ECO:0000313" key="2">
    <source>
        <dbReference type="Proteomes" id="UP000299102"/>
    </source>
</evidence>
<keyword evidence="2" id="KW-1185">Reference proteome</keyword>
<dbReference type="EMBL" id="BGZK01001626">
    <property type="protein sequence ID" value="GBP83548.1"/>
    <property type="molecule type" value="Genomic_DNA"/>
</dbReference>
<dbReference type="Proteomes" id="UP000299102">
    <property type="component" value="Unassembled WGS sequence"/>
</dbReference>